<feature type="non-terminal residue" evidence="1">
    <location>
        <position position="104"/>
    </location>
</feature>
<comment type="caution">
    <text evidence="1">The sequence shown here is derived from an EMBL/GenBank/DDBJ whole genome shotgun (WGS) entry which is preliminary data.</text>
</comment>
<evidence type="ECO:0000313" key="1">
    <source>
        <dbReference type="EMBL" id="GAI70525.1"/>
    </source>
</evidence>
<dbReference type="AlphaFoldDB" id="X1S527"/>
<proteinExistence type="predicted"/>
<gene>
    <name evidence="1" type="ORF">S12H4_06608</name>
</gene>
<name>X1S527_9ZZZZ</name>
<accession>X1S527</accession>
<sequence>MSVAVEQARPRTELSEYPNYAQAKAYLKNFLRHGRRSFLHTKRYAYFQHSSSLRVIVIRLVRDIYEVRAYPMDTLYVATIEQALKAENFRAWILASDYRNHSIY</sequence>
<dbReference type="EMBL" id="BARW01002345">
    <property type="protein sequence ID" value="GAI70525.1"/>
    <property type="molecule type" value="Genomic_DNA"/>
</dbReference>
<organism evidence="1">
    <name type="scientific">marine sediment metagenome</name>
    <dbReference type="NCBI Taxonomy" id="412755"/>
    <lineage>
        <taxon>unclassified sequences</taxon>
        <taxon>metagenomes</taxon>
        <taxon>ecological metagenomes</taxon>
    </lineage>
</organism>
<protein>
    <submittedName>
        <fullName evidence="1">Uncharacterized protein</fullName>
    </submittedName>
</protein>
<reference evidence="1" key="1">
    <citation type="journal article" date="2014" name="Front. Microbiol.">
        <title>High frequency of phylogenetically diverse reductive dehalogenase-homologous genes in deep subseafloor sedimentary metagenomes.</title>
        <authorList>
            <person name="Kawai M."/>
            <person name="Futagami T."/>
            <person name="Toyoda A."/>
            <person name="Takaki Y."/>
            <person name="Nishi S."/>
            <person name="Hori S."/>
            <person name="Arai W."/>
            <person name="Tsubouchi T."/>
            <person name="Morono Y."/>
            <person name="Uchiyama I."/>
            <person name="Ito T."/>
            <person name="Fujiyama A."/>
            <person name="Inagaki F."/>
            <person name="Takami H."/>
        </authorList>
    </citation>
    <scope>NUCLEOTIDE SEQUENCE</scope>
    <source>
        <strain evidence="1">Expedition CK06-06</strain>
    </source>
</reference>